<accession>A0ABP5V1C7</accession>
<protein>
    <submittedName>
        <fullName evidence="2">Uncharacterized protein</fullName>
    </submittedName>
</protein>
<name>A0ABP5V1C7_9ACTN</name>
<dbReference type="EMBL" id="BAAATJ010000005">
    <property type="protein sequence ID" value="GAA2392198.1"/>
    <property type="molecule type" value="Genomic_DNA"/>
</dbReference>
<keyword evidence="3" id="KW-1185">Reference proteome</keyword>
<organism evidence="2 3">
    <name type="scientific">Streptomyces glaucosporus</name>
    <dbReference type="NCBI Taxonomy" id="284044"/>
    <lineage>
        <taxon>Bacteria</taxon>
        <taxon>Bacillati</taxon>
        <taxon>Actinomycetota</taxon>
        <taxon>Actinomycetes</taxon>
        <taxon>Kitasatosporales</taxon>
        <taxon>Streptomycetaceae</taxon>
        <taxon>Streptomyces</taxon>
    </lineage>
</organism>
<gene>
    <name evidence="2" type="ORF">GCM10010420_15770</name>
</gene>
<reference evidence="3" key="1">
    <citation type="journal article" date="2019" name="Int. J. Syst. Evol. Microbiol.">
        <title>The Global Catalogue of Microorganisms (GCM) 10K type strain sequencing project: providing services to taxonomists for standard genome sequencing and annotation.</title>
        <authorList>
            <consortium name="The Broad Institute Genomics Platform"/>
            <consortium name="The Broad Institute Genome Sequencing Center for Infectious Disease"/>
            <person name="Wu L."/>
            <person name="Ma J."/>
        </authorList>
    </citation>
    <scope>NUCLEOTIDE SEQUENCE [LARGE SCALE GENOMIC DNA]</scope>
    <source>
        <strain evidence="3">JCM 6921</strain>
    </source>
</reference>
<comment type="caution">
    <text evidence="2">The sequence shown here is derived from an EMBL/GenBank/DDBJ whole genome shotgun (WGS) entry which is preliminary data.</text>
</comment>
<evidence type="ECO:0000256" key="1">
    <source>
        <dbReference type="SAM" id="MobiDB-lite"/>
    </source>
</evidence>
<sequence length="69" mass="7379">MTGIRAGKPRVRPDRAAHVRGIRQGNQPGSHRKSAGLLPDDRSTARRSAGIDAGRRDPIMPGMPNLSPS</sequence>
<evidence type="ECO:0000313" key="2">
    <source>
        <dbReference type="EMBL" id="GAA2392198.1"/>
    </source>
</evidence>
<dbReference type="RefSeq" id="WP_344630145.1">
    <property type="nucleotide sequence ID" value="NZ_BAAATJ010000005.1"/>
</dbReference>
<feature type="region of interest" description="Disordered" evidence="1">
    <location>
        <begin position="1"/>
        <end position="69"/>
    </location>
</feature>
<evidence type="ECO:0000313" key="3">
    <source>
        <dbReference type="Proteomes" id="UP001500058"/>
    </source>
</evidence>
<proteinExistence type="predicted"/>
<dbReference type="Proteomes" id="UP001500058">
    <property type="component" value="Unassembled WGS sequence"/>
</dbReference>